<proteinExistence type="predicted"/>
<accession>A0A1U9ZS99</accession>
<feature type="transmembrane region" description="Helical" evidence="1">
    <location>
        <begin position="52"/>
        <end position="72"/>
    </location>
</feature>
<keyword evidence="3" id="KW-1185">Reference proteome</keyword>
<name>A0A1U9ZS99_9ACTN</name>
<dbReference type="OrthoDB" id="3541491at2"/>
<feature type="transmembrane region" description="Helical" evidence="1">
    <location>
        <begin position="140"/>
        <end position="159"/>
    </location>
</feature>
<evidence type="ECO:0000256" key="1">
    <source>
        <dbReference type="SAM" id="Phobius"/>
    </source>
</evidence>
<feature type="transmembrane region" description="Helical" evidence="1">
    <location>
        <begin position="410"/>
        <end position="427"/>
    </location>
</feature>
<reference evidence="3" key="1">
    <citation type="journal article" date="2017" name="Med. Chem. Commun.">
        <title>Nonomuraea sp. ATCC 55076 harbours the largest actinomycete chromosome to date and the kistamicin biosynthetic gene cluster.</title>
        <authorList>
            <person name="Nazari B."/>
            <person name="Forneris C.C."/>
            <person name="Gibson M.I."/>
            <person name="Moon K."/>
            <person name="Schramma K.R."/>
            <person name="Seyedsayamdost M.R."/>
        </authorList>
    </citation>
    <scope>NUCLEOTIDE SEQUENCE [LARGE SCALE GENOMIC DNA]</scope>
    <source>
        <strain evidence="3">ATCC 55076</strain>
    </source>
</reference>
<organism evidence="2 3">
    <name type="scientific">[Actinomadura] parvosata subsp. kistnae</name>
    <dbReference type="NCBI Taxonomy" id="1909395"/>
    <lineage>
        <taxon>Bacteria</taxon>
        <taxon>Bacillati</taxon>
        <taxon>Actinomycetota</taxon>
        <taxon>Actinomycetes</taxon>
        <taxon>Streptosporangiales</taxon>
        <taxon>Streptosporangiaceae</taxon>
        <taxon>Nonomuraea</taxon>
    </lineage>
</organism>
<feature type="transmembrane region" description="Helical" evidence="1">
    <location>
        <begin position="171"/>
        <end position="193"/>
    </location>
</feature>
<dbReference type="STRING" id="1909395.BKM31_04425"/>
<feature type="transmembrane region" description="Helical" evidence="1">
    <location>
        <begin position="12"/>
        <end position="32"/>
    </location>
</feature>
<dbReference type="KEGG" id="noa:BKM31_04425"/>
<feature type="transmembrane region" description="Helical" evidence="1">
    <location>
        <begin position="353"/>
        <end position="373"/>
    </location>
</feature>
<keyword evidence="1" id="KW-0812">Transmembrane</keyword>
<sequence>MRRHRFGTIATFAVVLYVIAVLATAVATLVTGRLDAVWWAVLREPPLDGLTVTWWVLPLLLPVVAVQGWAYWQILRGPVRGDAPPRDRRVTLLRWTLYLSVAWSFLPYSLVPWTWWQSALSTSLQFVTVVLYFLVLRCPLWLRLAVLAGGSLCGLAAVADALAYELGFSSWLTSVMGWSLLAWVAWMLPILLAQARDPRFSRATVWLGALSVATTLLHPSMIATSWAAAEVPVEELVWALLRGVSVFGAVWQARAAHDLASPIPATPPRPARLPARPWPPAALAVVLPLLPAAANLARGMPFWHGPRGVIELFLREDAGGYAALAWLALDLLIGVGAPALLVLAAVVRRTRRLILGTALSLIGAAAVGVIGVLTTTRDGWGFPGDELPLYPDGLFVRDGEIVLTGGVSPLWFAAAFVACALVLLLGYAPAPARRPRHHVLATVTATAVVLAFLPAADHAPGPVTAAADCEPRTNRETYAYEEPKLTPEQRFVCDLRRHSTFRNAATTPDQVLLAHGRRLCGVYTRNDAQELARMKAREGLTREALTYPLAAICPSAAAVVKEEADAQEREFQEWEADARRMCAATPRHRPLIKPVKATRVEEPQGTDYGVMEAYGEPETDYDPASMELLERAQEDGLVAARPGHLMVLSHSDFDVCVTVETYDRRPPVETKGWDHVVEVGYRDAGDSIVLADAMGGDGLPDLALKGYRGPYRIRVHYAWFPWKGERQGGQRLLVMAFPGKGGKAVTYRKTKRQW</sequence>
<keyword evidence="1" id="KW-0472">Membrane</keyword>
<dbReference type="AlphaFoldDB" id="A0A1U9ZS99"/>
<keyword evidence="1" id="KW-1133">Transmembrane helix</keyword>
<dbReference type="EMBL" id="CP017717">
    <property type="protein sequence ID" value="AQZ60836.1"/>
    <property type="molecule type" value="Genomic_DNA"/>
</dbReference>
<evidence type="ECO:0000313" key="3">
    <source>
        <dbReference type="Proteomes" id="UP000190797"/>
    </source>
</evidence>
<dbReference type="RefSeq" id="WP_080036901.1">
    <property type="nucleotide sequence ID" value="NZ_CP017717.1"/>
</dbReference>
<feature type="transmembrane region" description="Helical" evidence="1">
    <location>
        <begin position="205"/>
        <end position="229"/>
    </location>
</feature>
<feature type="transmembrane region" description="Helical" evidence="1">
    <location>
        <begin position="116"/>
        <end position="135"/>
    </location>
</feature>
<feature type="transmembrane region" description="Helical" evidence="1">
    <location>
        <begin position="323"/>
        <end position="346"/>
    </location>
</feature>
<evidence type="ECO:0000313" key="2">
    <source>
        <dbReference type="EMBL" id="AQZ60836.1"/>
    </source>
</evidence>
<protein>
    <submittedName>
        <fullName evidence="2">Uncharacterized protein</fullName>
    </submittedName>
</protein>
<dbReference type="Proteomes" id="UP000190797">
    <property type="component" value="Chromosome"/>
</dbReference>
<feature type="transmembrane region" description="Helical" evidence="1">
    <location>
        <begin position="92"/>
        <end position="110"/>
    </location>
</feature>
<feature type="transmembrane region" description="Helical" evidence="1">
    <location>
        <begin position="439"/>
        <end position="456"/>
    </location>
</feature>
<gene>
    <name evidence="2" type="ORF">BKM31_04425</name>
</gene>